<evidence type="ECO:0000256" key="10">
    <source>
        <dbReference type="SAM" id="MobiDB-lite"/>
    </source>
</evidence>
<dbReference type="InterPro" id="IPR049730">
    <property type="entry name" value="SNF2/RAD54-like_C"/>
</dbReference>
<evidence type="ECO:0000313" key="13">
    <source>
        <dbReference type="Proteomes" id="UP000745764"/>
    </source>
</evidence>
<evidence type="ECO:0000256" key="9">
    <source>
        <dbReference type="PROSITE-ProRule" id="PRU00175"/>
    </source>
</evidence>
<dbReference type="Pfam" id="PF00176">
    <property type="entry name" value="SNF2-rel_dom"/>
    <property type="match status" value="1"/>
</dbReference>
<dbReference type="InterPro" id="IPR050628">
    <property type="entry name" value="SNF2_RAD54_helicase_TF"/>
</dbReference>
<evidence type="ECO:0000313" key="12">
    <source>
        <dbReference type="EMBL" id="CAD0106250.1"/>
    </source>
</evidence>
<dbReference type="SUPFAM" id="SSF57850">
    <property type="entry name" value="RING/U-box"/>
    <property type="match status" value="1"/>
</dbReference>
<evidence type="ECO:0000256" key="2">
    <source>
        <dbReference type="ARBA" id="ARBA00022723"/>
    </source>
</evidence>
<dbReference type="GO" id="GO:0008094">
    <property type="term" value="F:ATP-dependent activity, acting on DNA"/>
    <property type="evidence" value="ECO:0007669"/>
    <property type="project" value="TreeGrafter"/>
</dbReference>
<evidence type="ECO:0000256" key="3">
    <source>
        <dbReference type="ARBA" id="ARBA00022741"/>
    </source>
</evidence>
<sequence>MEASSPETEEAWLIEQQKLIALMKGNGASLQAQKEPFEHIQMRYNEACGAYMTMKRNGGVPPQEEVYFNQLAEQYEEAKAEQEKLEQTNTGHSLSGIKRRRQPSSSMFVQQGESDNEKRLDSTNTSAGSKRKRNEAPDRPSKYSRLVEMNKAIKRILRALVAAAPPDKKQAAIHDSARVLDAIMQFPPDWIDYEGDGLWSFKGMITPLNHHQLINAGQMRKRETSMQGPAGAIIGDDAGLGKTLSALASMMRDKTSVGSGKSITNLVLVPTGLKEQWKNEIRRHTVREPSPDYFGLGRIHLYSTKTSLKSQLEDFAEADVVIATYSELCVGICCQGIVKNSKDIKNGKSEKVTNPDNTKARQYALNLLMVLRQMTGHVLLIRPGYFGHLTNEDVDTIQNRICADTQNSMDLHANEYLAAVRELQKSITCVICDQRAMNPRWAECKHAYCYGCLENQMHIPAQENLGSTPCKLCECPIGRLIKEAEYEKNARSRWLNDSGKVIPSSKSAEVVKLLKDWRDPYSGDPSAKAVVLTSFKDSQRFLADTFREEGWGLTILSSDMSSAERQASVDEFINDPNKYLINYDHYFNEATEQQACGRIVRIGQTEQTTLVTITVTETVDEHVRDIKRGKVRDIESIMNATRKKSHKALLRMFKARKIEDMGESDWEDEVELEDDFELEDGDLL</sequence>
<dbReference type="InterPro" id="IPR000330">
    <property type="entry name" value="SNF2_N"/>
</dbReference>
<organism evidence="12 13">
    <name type="scientific">Aureobasidium uvarum</name>
    <dbReference type="NCBI Taxonomy" id="2773716"/>
    <lineage>
        <taxon>Eukaryota</taxon>
        <taxon>Fungi</taxon>
        <taxon>Dikarya</taxon>
        <taxon>Ascomycota</taxon>
        <taxon>Pezizomycotina</taxon>
        <taxon>Dothideomycetes</taxon>
        <taxon>Dothideomycetidae</taxon>
        <taxon>Dothideales</taxon>
        <taxon>Saccotheciaceae</taxon>
        <taxon>Aureobasidium</taxon>
    </lineage>
</organism>
<keyword evidence="3" id="KW-0547">Nucleotide-binding</keyword>
<dbReference type="Gene3D" id="3.30.40.10">
    <property type="entry name" value="Zinc/RING finger domain, C3HC4 (zinc finger)"/>
    <property type="match status" value="1"/>
</dbReference>
<dbReference type="InterPro" id="IPR038718">
    <property type="entry name" value="SNF2-like_sf"/>
</dbReference>
<evidence type="ECO:0000256" key="4">
    <source>
        <dbReference type="ARBA" id="ARBA00022771"/>
    </source>
</evidence>
<evidence type="ECO:0000256" key="6">
    <source>
        <dbReference type="ARBA" id="ARBA00022806"/>
    </source>
</evidence>
<protein>
    <recommendedName>
        <fullName evidence="11">RING-type domain-containing protein</fullName>
    </recommendedName>
</protein>
<reference evidence="12" key="1">
    <citation type="submission" date="2020-06" db="EMBL/GenBank/DDBJ databases">
        <authorList>
            <person name="Onetto C."/>
        </authorList>
    </citation>
    <scope>NUCLEOTIDE SEQUENCE</scope>
</reference>
<accession>A0A9N8KB12</accession>
<dbReference type="InterPro" id="IPR017907">
    <property type="entry name" value="Znf_RING_CS"/>
</dbReference>
<dbReference type="GO" id="GO:0008270">
    <property type="term" value="F:zinc ion binding"/>
    <property type="evidence" value="ECO:0007669"/>
    <property type="project" value="UniProtKB-KW"/>
</dbReference>
<gene>
    <name evidence="12" type="ORF">AWRI4620_LOCUS505</name>
</gene>
<comment type="caution">
    <text evidence="12">The sequence shown here is derived from an EMBL/GenBank/DDBJ whole genome shotgun (WGS) entry which is preliminary data.</text>
</comment>
<keyword evidence="7" id="KW-0862">Zinc</keyword>
<dbReference type="PANTHER" id="PTHR45626:SF17">
    <property type="entry name" value="HELICASE-LIKE TRANSCRIPTION FACTOR"/>
    <property type="match status" value="1"/>
</dbReference>
<dbReference type="InterPro" id="IPR001841">
    <property type="entry name" value="Znf_RING"/>
</dbReference>
<dbReference type="InterPro" id="IPR027417">
    <property type="entry name" value="P-loop_NTPase"/>
</dbReference>
<keyword evidence="5" id="KW-0378">Hydrolase</keyword>
<evidence type="ECO:0000259" key="11">
    <source>
        <dbReference type="PROSITE" id="PS50089"/>
    </source>
</evidence>
<dbReference type="PANTHER" id="PTHR45626">
    <property type="entry name" value="TRANSCRIPTION TERMINATION FACTOR 2-RELATED"/>
    <property type="match status" value="1"/>
</dbReference>
<dbReference type="PROSITE" id="PS00518">
    <property type="entry name" value="ZF_RING_1"/>
    <property type="match status" value="1"/>
</dbReference>
<dbReference type="OrthoDB" id="448448at2759"/>
<dbReference type="AlphaFoldDB" id="A0A9N8KB12"/>
<keyword evidence="13" id="KW-1185">Reference proteome</keyword>
<comment type="similarity">
    <text evidence="1">Belongs to the SNF2/RAD54 helicase family.</text>
</comment>
<evidence type="ECO:0000256" key="1">
    <source>
        <dbReference type="ARBA" id="ARBA00007025"/>
    </source>
</evidence>
<keyword evidence="4 9" id="KW-0863">Zinc-finger</keyword>
<keyword evidence="8" id="KW-0067">ATP-binding</keyword>
<dbReference type="GO" id="GO:0005634">
    <property type="term" value="C:nucleus"/>
    <property type="evidence" value="ECO:0007669"/>
    <property type="project" value="TreeGrafter"/>
</dbReference>
<dbReference type="SUPFAM" id="SSF52540">
    <property type="entry name" value="P-loop containing nucleoside triphosphate hydrolases"/>
    <property type="match status" value="2"/>
</dbReference>
<dbReference type="EMBL" id="CAINUL010000001">
    <property type="protein sequence ID" value="CAD0106250.1"/>
    <property type="molecule type" value="Genomic_DNA"/>
</dbReference>
<dbReference type="Gene3D" id="3.40.50.10810">
    <property type="entry name" value="Tandem AAA-ATPase domain"/>
    <property type="match status" value="1"/>
</dbReference>
<dbReference type="Gene3D" id="3.40.50.300">
    <property type="entry name" value="P-loop containing nucleotide triphosphate hydrolases"/>
    <property type="match status" value="2"/>
</dbReference>
<keyword evidence="6" id="KW-0347">Helicase</keyword>
<evidence type="ECO:0000256" key="5">
    <source>
        <dbReference type="ARBA" id="ARBA00022801"/>
    </source>
</evidence>
<dbReference type="SMART" id="SM00184">
    <property type="entry name" value="RING"/>
    <property type="match status" value="1"/>
</dbReference>
<feature type="domain" description="RING-type" evidence="11">
    <location>
        <begin position="429"/>
        <end position="474"/>
    </location>
</feature>
<keyword evidence="2" id="KW-0479">Metal-binding</keyword>
<feature type="region of interest" description="Disordered" evidence="10">
    <location>
        <begin position="78"/>
        <end position="145"/>
    </location>
</feature>
<dbReference type="GO" id="GO:0004386">
    <property type="term" value="F:helicase activity"/>
    <property type="evidence" value="ECO:0007669"/>
    <property type="project" value="UniProtKB-KW"/>
</dbReference>
<evidence type="ECO:0000256" key="7">
    <source>
        <dbReference type="ARBA" id="ARBA00022833"/>
    </source>
</evidence>
<dbReference type="InterPro" id="IPR013083">
    <property type="entry name" value="Znf_RING/FYVE/PHD"/>
</dbReference>
<feature type="compositionally biased region" description="Polar residues" evidence="10">
    <location>
        <begin position="103"/>
        <end position="113"/>
    </location>
</feature>
<dbReference type="GO" id="GO:0006281">
    <property type="term" value="P:DNA repair"/>
    <property type="evidence" value="ECO:0007669"/>
    <property type="project" value="TreeGrafter"/>
</dbReference>
<proteinExistence type="inferred from homology"/>
<dbReference type="PROSITE" id="PS50089">
    <property type="entry name" value="ZF_RING_2"/>
    <property type="match status" value="1"/>
</dbReference>
<dbReference type="Proteomes" id="UP000745764">
    <property type="component" value="Unassembled WGS sequence"/>
</dbReference>
<name>A0A9N8KB12_9PEZI</name>
<dbReference type="CDD" id="cd18793">
    <property type="entry name" value="SF2_C_SNF"/>
    <property type="match status" value="1"/>
</dbReference>
<evidence type="ECO:0000256" key="8">
    <source>
        <dbReference type="ARBA" id="ARBA00022840"/>
    </source>
</evidence>
<dbReference type="GO" id="GO:0016787">
    <property type="term" value="F:hydrolase activity"/>
    <property type="evidence" value="ECO:0007669"/>
    <property type="project" value="UniProtKB-KW"/>
</dbReference>
<dbReference type="GO" id="GO:0005524">
    <property type="term" value="F:ATP binding"/>
    <property type="evidence" value="ECO:0007669"/>
    <property type="project" value="UniProtKB-KW"/>
</dbReference>